<evidence type="ECO:0008006" key="3">
    <source>
        <dbReference type="Google" id="ProtNLM"/>
    </source>
</evidence>
<dbReference type="eggNOG" id="COG0665">
    <property type="taxonomic scope" value="Bacteria"/>
</dbReference>
<keyword evidence="2" id="KW-1185">Reference proteome</keyword>
<gene>
    <name evidence="1" type="ORF">DS2_00920</name>
</gene>
<name>W7QH22_9ALTE</name>
<dbReference type="InterPro" id="IPR023375">
    <property type="entry name" value="ADC_dom_sf"/>
</dbReference>
<evidence type="ECO:0000313" key="1">
    <source>
        <dbReference type="EMBL" id="EWH12239.1"/>
    </source>
</evidence>
<dbReference type="EMBL" id="ARZY01000001">
    <property type="protein sequence ID" value="EWH12239.1"/>
    <property type="molecule type" value="Genomic_DNA"/>
</dbReference>
<comment type="caution">
    <text evidence="1">The sequence shown here is derived from an EMBL/GenBank/DDBJ whole genome shotgun (WGS) entry which is preliminary data.</text>
</comment>
<dbReference type="Gene3D" id="2.40.400.10">
    <property type="entry name" value="Acetoacetate decarboxylase-like"/>
    <property type="match status" value="1"/>
</dbReference>
<protein>
    <recommendedName>
        <fullName evidence="3">Acetoacetate decarboxylase</fullName>
    </recommendedName>
</protein>
<dbReference type="SUPFAM" id="SSF160104">
    <property type="entry name" value="Acetoacetate decarboxylase-like"/>
    <property type="match status" value="1"/>
</dbReference>
<dbReference type="RefSeq" id="WP_035012696.1">
    <property type="nucleotide sequence ID" value="NZ_ARZY01000001.1"/>
</dbReference>
<reference evidence="1 2" key="1">
    <citation type="journal article" date="2014" name="Genome Announc.">
        <title>Draft Genome Sequence of the Agar-Degrading Bacterium Catenovulum sp. Strain DS-2, Isolated from Intestines of Haliotis diversicolor.</title>
        <authorList>
            <person name="Shan D."/>
            <person name="Li X."/>
            <person name="Gu Z."/>
            <person name="Wei G."/>
            <person name="Gao Z."/>
            <person name="Shao Z."/>
        </authorList>
    </citation>
    <scope>NUCLEOTIDE SEQUENCE [LARGE SCALE GENOMIC DNA]</scope>
    <source>
        <strain evidence="1 2">DS-2</strain>
    </source>
</reference>
<dbReference type="PATRIC" id="fig|1328313.3.peg.195"/>
<accession>W7QH22</accession>
<sequence length="316" mass="36098">MRNPESTNIPYARFPGQVIAAPPCRMLNANMYGFFIKGKQSSIQKYIDQTLNQVKLPKGHYQALTDFCMLTFTDIENIKPTSEPFASQGYFQETDIIIWLPVAHMIEGKMDHLYWYPAFICVNNIYALVNGRETWGFNKYLCDYTMPTADAPNTDFTITVDAFTKFSPDTKMAPVELFSVKQTSAHSKKSFAAIAEIFEAGEEMFKNVLKMDLDMVKQLFDSFWKPQVDQLLFKQLPDGQAKNAVYQAVCHSPSTVQKIHSIHMHFSGYEFNLNQVDMFPLQEMFGIDLGTQPAILPFNVLFDFNQDAAFTIAENK</sequence>
<proteinExistence type="predicted"/>
<organism evidence="1 2">
    <name type="scientific">Catenovulum agarivorans DS-2</name>
    <dbReference type="NCBI Taxonomy" id="1328313"/>
    <lineage>
        <taxon>Bacteria</taxon>
        <taxon>Pseudomonadati</taxon>
        <taxon>Pseudomonadota</taxon>
        <taxon>Gammaproteobacteria</taxon>
        <taxon>Alteromonadales</taxon>
        <taxon>Alteromonadaceae</taxon>
        <taxon>Catenovulum</taxon>
    </lineage>
</organism>
<evidence type="ECO:0000313" key="2">
    <source>
        <dbReference type="Proteomes" id="UP000019276"/>
    </source>
</evidence>
<dbReference type="Proteomes" id="UP000019276">
    <property type="component" value="Unassembled WGS sequence"/>
</dbReference>
<dbReference type="OrthoDB" id="6304275at2"/>
<dbReference type="AlphaFoldDB" id="W7QH22"/>
<dbReference type="STRING" id="1328313.DS2_00920"/>